<keyword evidence="3" id="KW-1185">Reference proteome</keyword>
<sequence length="125" mass="14414">MNRSFRPLFGLKFILLGGLFVAVIGFVTMTLWNRLVPELFNGPIINFWQTLGLLVLSRILFGGWGRGGRSGAWARRRKMMREKMESRMASLSPEEQEKFRQKMRATCGPAWMRRPAPEEPQQVSV</sequence>
<feature type="transmembrane region" description="Helical" evidence="1">
    <location>
        <begin position="44"/>
        <end position="61"/>
    </location>
</feature>
<name>A0A939EV42_9BACT</name>
<dbReference type="RefSeq" id="WP_206983125.1">
    <property type="nucleotide sequence ID" value="NZ_JAFLQZ010000003.1"/>
</dbReference>
<evidence type="ECO:0008006" key="4">
    <source>
        <dbReference type="Google" id="ProtNLM"/>
    </source>
</evidence>
<dbReference type="Proteomes" id="UP000664144">
    <property type="component" value="Unassembled WGS sequence"/>
</dbReference>
<keyword evidence="1" id="KW-1133">Transmembrane helix</keyword>
<organism evidence="2 3">
    <name type="scientific">Hymenobacter telluris</name>
    <dbReference type="NCBI Taxonomy" id="2816474"/>
    <lineage>
        <taxon>Bacteria</taxon>
        <taxon>Pseudomonadati</taxon>
        <taxon>Bacteroidota</taxon>
        <taxon>Cytophagia</taxon>
        <taxon>Cytophagales</taxon>
        <taxon>Hymenobacteraceae</taxon>
        <taxon>Hymenobacter</taxon>
    </lineage>
</organism>
<accession>A0A939EV42</accession>
<dbReference type="EMBL" id="JAFLQZ010000003">
    <property type="protein sequence ID" value="MBO0357709.1"/>
    <property type="molecule type" value="Genomic_DNA"/>
</dbReference>
<reference evidence="2" key="1">
    <citation type="submission" date="2021-03" db="EMBL/GenBank/DDBJ databases">
        <authorList>
            <person name="Kim M.K."/>
        </authorList>
    </citation>
    <scope>NUCLEOTIDE SEQUENCE</scope>
    <source>
        <strain evidence="2">BT186</strain>
    </source>
</reference>
<proteinExistence type="predicted"/>
<keyword evidence="1" id="KW-0472">Membrane</keyword>
<keyword evidence="1" id="KW-0812">Transmembrane</keyword>
<evidence type="ECO:0000256" key="1">
    <source>
        <dbReference type="SAM" id="Phobius"/>
    </source>
</evidence>
<protein>
    <recommendedName>
        <fullName evidence="4">DUF1682 domain-containing protein</fullName>
    </recommendedName>
</protein>
<comment type="caution">
    <text evidence="2">The sequence shown here is derived from an EMBL/GenBank/DDBJ whole genome shotgun (WGS) entry which is preliminary data.</text>
</comment>
<dbReference type="AlphaFoldDB" id="A0A939EV42"/>
<gene>
    <name evidence="2" type="ORF">J0X19_07110</name>
</gene>
<evidence type="ECO:0000313" key="2">
    <source>
        <dbReference type="EMBL" id="MBO0357709.1"/>
    </source>
</evidence>
<evidence type="ECO:0000313" key="3">
    <source>
        <dbReference type="Proteomes" id="UP000664144"/>
    </source>
</evidence>
<feature type="transmembrane region" description="Helical" evidence="1">
    <location>
        <begin position="12"/>
        <end position="32"/>
    </location>
</feature>